<dbReference type="InterPro" id="IPR011990">
    <property type="entry name" value="TPR-like_helical_dom_sf"/>
</dbReference>
<name>A0ABV7L6R9_9PROT</name>
<comment type="caution">
    <text evidence="2">The sequence shown here is derived from an EMBL/GenBank/DDBJ whole genome shotgun (WGS) entry which is preliminary data.</text>
</comment>
<proteinExistence type="predicted"/>
<keyword evidence="1" id="KW-0732">Signal</keyword>
<dbReference type="Pfam" id="PF13371">
    <property type="entry name" value="TPR_9"/>
    <property type="match status" value="1"/>
</dbReference>
<gene>
    <name evidence="2" type="ORF">ACFOGJ_23595</name>
</gene>
<feature type="signal peptide" evidence="1">
    <location>
        <begin position="1"/>
        <end position="48"/>
    </location>
</feature>
<dbReference type="EMBL" id="JBHRTR010000037">
    <property type="protein sequence ID" value="MFC3230255.1"/>
    <property type="molecule type" value="Genomic_DNA"/>
</dbReference>
<dbReference type="RefSeq" id="WP_379905256.1">
    <property type="nucleotide sequence ID" value="NZ_JBHRTR010000037.1"/>
</dbReference>
<organism evidence="2 3">
    <name type="scientific">Marinibaculum pumilum</name>
    <dbReference type="NCBI Taxonomy" id="1766165"/>
    <lineage>
        <taxon>Bacteria</taxon>
        <taxon>Pseudomonadati</taxon>
        <taxon>Pseudomonadota</taxon>
        <taxon>Alphaproteobacteria</taxon>
        <taxon>Rhodospirillales</taxon>
        <taxon>Rhodospirillaceae</taxon>
        <taxon>Marinibaculum</taxon>
    </lineage>
</organism>
<keyword evidence="3" id="KW-1185">Reference proteome</keyword>
<accession>A0ABV7L6R9</accession>
<dbReference type="SUPFAM" id="SSF48452">
    <property type="entry name" value="TPR-like"/>
    <property type="match status" value="1"/>
</dbReference>
<reference evidence="3" key="1">
    <citation type="journal article" date="2019" name="Int. J. Syst. Evol. Microbiol.">
        <title>The Global Catalogue of Microorganisms (GCM) 10K type strain sequencing project: providing services to taxonomists for standard genome sequencing and annotation.</title>
        <authorList>
            <consortium name="The Broad Institute Genomics Platform"/>
            <consortium name="The Broad Institute Genome Sequencing Center for Infectious Disease"/>
            <person name="Wu L."/>
            <person name="Ma J."/>
        </authorList>
    </citation>
    <scope>NUCLEOTIDE SEQUENCE [LARGE SCALE GENOMIC DNA]</scope>
    <source>
        <strain evidence="3">KCTC 42964</strain>
    </source>
</reference>
<evidence type="ECO:0000313" key="3">
    <source>
        <dbReference type="Proteomes" id="UP001595528"/>
    </source>
</evidence>
<dbReference type="Proteomes" id="UP001595528">
    <property type="component" value="Unassembled WGS sequence"/>
</dbReference>
<sequence length="487" mass="52992">MVPEVRNVAQALCRPRKVARRPAPRWACLAATLALVAALAGMAPQAAAQRAQAPDPVAQADPADRARYDSAFKAMIADPANLDKTFAYAKAAIEVADYEGAIAALERMLFINPDLPRVRLELGALYFRLGSYEAARSYLTTALQAPDVPADVRSRVDAFLAEIDERLSQHRFSGSVYAGLRFQSNATSAPGGTGVRALGFDATLDQEYTSKADTNLFVVGNAKHNYLLQSLAGASIESTALLYYARQHKERRVDLNVLELTSGPRLPLDVPGLFDDGSLYGYAIGTYVELGGDRYYSGLGGGMELRALPAEWTNIRLTAESRAKQYHSNSVRPRNDQQTGFTSSVSLRLRQGLTENLVVNGLLAAARNETDFDYNDYTEYAVGIGLDYLFQPGFITDLVAGELPKDLPWATSVSVSRVLTGYGGPDPTVDPGTTRQDHDWRLSAITAVPISQSWTGILSLGRTQRTSSLPNYQYTNTSVSLGASWRF</sequence>
<evidence type="ECO:0000313" key="2">
    <source>
        <dbReference type="EMBL" id="MFC3230255.1"/>
    </source>
</evidence>
<protein>
    <submittedName>
        <fullName evidence="2">Tetratricopeptide repeat protein</fullName>
    </submittedName>
</protein>
<feature type="chain" id="PRO_5045573196" evidence="1">
    <location>
        <begin position="49"/>
        <end position="487"/>
    </location>
</feature>
<evidence type="ECO:0000256" key="1">
    <source>
        <dbReference type="SAM" id="SignalP"/>
    </source>
</evidence>
<dbReference type="Gene3D" id="1.25.40.10">
    <property type="entry name" value="Tetratricopeptide repeat domain"/>
    <property type="match status" value="1"/>
</dbReference>